<keyword evidence="1" id="KW-0472">Membrane</keyword>
<keyword evidence="1" id="KW-1133">Transmembrane helix</keyword>
<dbReference type="RefSeq" id="WP_168221740.1">
    <property type="nucleotide sequence ID" value="NZ_CP042997.1"/>
</dbReference>
<gene>
    <name evidence="2" type="ORF">OJF2_23770</name>
</gene>
<dbReference type="EMBL" id="CP042997">
    <property type="protein sequence ID" value="QEH33846.1"/>
    <property type="molecule type" value="Genomic_DNA"/>
</dbReference>
<accession>A0A5B9VZK1</accession>
<evidence type="ECO:0000313" key="3">
    <source>
        <dbReference type="Proteomes" id="UP000324233"/>
    </source>
</evidence>
<feature type="transmembrane region" description="Helical" evidence="1">
    <location>
        <begin position="21"/>
        <end position="40"/>
    </location>
</feature>
<evidence type="ECO:0008006" key="4">
    <source>
        <dbReference type="Google" id="ProtNLM"/>
    </source>
</evidence>
<evidence type="ECO:0000313" key="2">
    <source>
        <dbReference type="EMBL" id="QEH33846.1"/>
    </source>
</evidence>
<protein>
    <recommendedName>
        <fullName evidence="4">Tetratricopeptide repeat protein</fullName>
    </recommendedName>
</protein>
<dbReference type="Gene3D" id="1.25.40.10">
    <property type="entry name" value="Tetratricopeptide repeat domain"/>
    <property type="match status" value="3"/>
</dbReference>
<keyword evidence="3" id="KW-1185">Reference proteome</keyword>
<sequence>MQETSRRGPVGWAATSPHAGIAFYVAIATVSVVAGLFVVARVAKPSLDPDRVWMQAQEALKAQRIDDAEEALKTLTRLREPTPADRLLHAQVDLARDRIEPALEGLASIPDSHEAAPQARLIAARVELRRHRARFAERWFREAIRLDPNLVAAHRELIYILGYQLRRADLAAEFLALSRLSDLSFQNVFDWCLLRNSFWEPTTALPELTKFIEADPEDRWSRLALADEYRRMGRLQEAEAALGSLPPSDPKVQAFQVMMSIDKHEYERAEEILAKGPADDPDLARLRGRVALARRDVDEAVRAFRIAYERMPEDHDSLFGLINALSLKGDEKSLAPLKARAKALDEVNSLVQQASNVTNRSDVNLIKRLGAACVAAKLLPEARCWYKLAIAANPLDEESQQALYRIQEQLGEADQPGAGDAGNKG</sequence>
<keyword evidence="1" id="KW-0812">Transmembrane</keyword>
<dbReference type="AlphaFoldDB" id="A0A5B9VZK1"/>
<dbReference type="Pfam" id="PF13432">
    <property type="entry name" value="TPR_16"/>
    <property type="match status" value="1"/>
</dbReference>
<dbReference type="PANTHER" id="PTHR12558:SF13">
    <property type="entry name" value="CELL DIVISION CYCLE PROTEIN 27 HOMOLOG"/>
    <property type="match status" value="1"/>
</dbReference>
<reference evidence="2 3" key="1">
    <citation type="submission" date="2019-08" db="EMBL/GenBank/DDBJ databases">
        <title>Deep-cultivation of Planctomycetes and their phenomic and genomic characterization uncovers novel biology.</title>
        <authorList>
            <person name="Wiegand S."/>
            <person name="Jogler M."/>
            <person name="Boedeker C."/>
            <person name="Pinto D."/>
            <person name="Vollmers J."/>
            <person name="Rivas-Marin E."/>
            <person name="Kohn T."/>
            <person name="Peeters S.H."/>
            <person name="Heuer A."/>
            <person name="Rast P."/>
            <person name="Oberbeckmann S."/>
            <person name="Bunk B."/>
            <person name="Jeske O."/>
            <person name="Meyerdierks A."/>
            <person name="Storesund J.E."/>
            <person name="Kallscheuer N."/>
            <person name="Luecker S."/>
            <person name="Lage O.M."/>
            <person name="Pohl T."/>
            <person name="Merkel B.J."/>
            <person name="Hornburger P."/>
            <person name="Mueller R.-W."/>
            <person name="Bruemmer F."/>
            <person name="Labrenz M."/>
            <person name="Spormann A.M."/>
            <person name="Op den Camp H."/>
            <person name="Overmann J."/>
            <person name="Amann R."/>
            <person name="Jetten M.S.M."/>
            <person name="Mascher T."/>
            <person name="Medema M.H."/>
            <person name="Devos D.P."/>
            <person name="Kaster A.-K."/>
            <person name="Ovreas L."/>
            <person name="Rohde M."/>
            <person name="Galperin M.Y."/>
            <person name="Jogler C."/>
        </authorList>
    </citation>
    <scope>NUCLEOTIDE SEQUENCE [LARGE SCALE GENOMIC DNA]</scope>
    <source>
        <strain evidence="2 3">OJF2</strain>
    </source>
</reference>
<dbReference type="Proteomes" id="UP000324233">
    <property type="component" value="Chromosome"/>
</dbReference>
<dbReference type="SUPFAM" id="SSF48452">
    <property type="entry name" value="TPR-like"/>
    <property type="match status" value="2"/>
</dbReference>
<proteinExistence type="predicted"/>
<name>A0A5B9VZK1_9BACT</name>
<dbReference type="InterPro" id="IPR011990">
    <property type="entry name" value="TPR-like_helical_dom_sf"/>
</dbReference>
<dbReference type="KEGG" id="agv:OJF2_23770"/>
<dbReference type="PANTHER" id="PTHR12558">
    <property type="entry name" value="CELL DIVISION CYCLE 16,23,27"/>
    <property type="match status" value="1"/>
</dbReference>
<dbReference type="Pfam" id="PF14559">
    <property type="entry name" value="TPR_19"/>
    <property type="match status" value="1"/>
</dbReference>
<evidence type="ECO:0000256" key="1">
    <source>
        <dbReference type="SAM" id="Phobius"/>
    </source>
</evidence>
<organism evidence="2 3">
    <name type="scientific">Aquisphaera giovannonii</name>
    <dbReference type="NCBI Taxonomy" id="406548"/>
    <lineage>
        <taxon>Bacteria</taxon>
        <taxon>Pseudomonadati</taxon>
        <taxon>Planctomycetota</taxon>
        <taxon>Planctomycetia</taxon>
        <taxon>Isosphaerales</taxon>
        <taxon>Isosphaeraceae</taxon>
        <taxon>Aquisphaera</taxon>
    </lineage>
</organism>